<dbReference type="Gene3D" id="3.20.20.450">
    <property type="entry name" value="EAL domain"/>
    <property type="match status" value="1"/>
</dbReference>
<organism evidence="3 4">
    <name type="scientific">Aurantimonas manganoxydans (strain ATCC BAA-1229 / DSM 21871 / SI85-9A1)</name>
    <dbReference type="NCBI Taxonomy" id="287752"/>
    <lineage>
        <taxon>Bacteria</taxon>
        <taxon>Pseudomonadati</taxon>
        <taxon>Pseudomonadota</taxon>
        <taxon>Alphaproteobacteria</taxon>
        <taxon>Hyphomicrobiales</taxon>
        <taxon>Aurantimonadaceae</taxon>
        <taxon>Aurantimonas</taxon>
    </lineage>
</organism>
<evidence type="ECO:0000313" key="4">
    <source>
        <dbReference type="Proteomes" id="UP000000321"/>
    </source>
</evidence>
<feature type="domain" description="EAL" evidence="1">
    <location>
        <begin position="196"/>
        <end position="445"/>
    </location>
</feature>
<dbReference type="Pfam" id="PF00990">
    <property type="entry name" value="GGDEF"/>
    <property type="match status" value="1"/>
</dbReference>
<dbReference type="Proteomes" id="UP000000321">
    <property type="component" value="Unassembled WGS sequence"/>
</dbReference>
<dbReference type="PANTHER" id="PTHR44757">
    <property type="entry name" value="DIGUANYLATE CYCLASE DGCP"/>
    <property type="match status" value="1"/>
</dbReference>
<comment type="caution">
    <text evidence="3">The sequence shown here is derived from an EMBL/GenBank/DDBJ whole genome shotgun (WGS) entry which is preliminary data.</text>
</comment>
<dbReference type="AlphaFoldDB" id="Q1YLA3"/>
<dbReference type="SMART" id="SM00267">
    <property type="entry name" value="GGDEF"/>
    <property type="match status" value="1"/>
</dbReference>
<evidence type="ECO:0000313" key="3">
    <source>
        <dbReference type="EMBL" id="EAS51828.1"/>
    </source>
</evidence>
<feature type="domain" description="GGDEF" evidence="2">
    <location>
        <begin position="55"/>
        <end position="187"/>
    </location>
</feature>
<dbReference type="PROSITE" id="PS50887">
    <property type="entry name" value="GGDEF"/>
    <property type="match status" value="1"/>
</dbReference>
<sequence>MLRRLIRASNELSAREAAARYEAAHDSLSKLPNRPAFVLAANQALNGLQERGRGGSLTIGYLDVDRFKDINDTLGHHIGDGLIKAFGERLRQHLGPHDFLARFGGDEFAIFRSRRGVSFAKPLASLVVEAFEQPLLIEGHEITVTASLGLAQFPEHGTSIEDLMRHADIALYEAKRLGRGHAAWFTTQMAASLRQKREIEMDLLEALNGEQFDLHYQPIISARSNRIVAAEALLRWNHPVKGMISPSVFIPIAEEIGLMSKLGDWVLKRAMTSAALWPDIEVTINLSPAQFYQSDLEIRLRELIAETGVSPTMVTLEITEGLLLEPSPRIMATLQAIRDLGFQIALDDFGTGFSSLSYLVEYRFDKLKIDRSFVSAISQAGSAQTVVQAVIRLGHALGMEVVAEGVETVTDSVTMRFWGSDHLQGYFFSRPLPADELIAFIGSYNSSSVALQFDEASNLLQSNGNVG</sequence>
<dbReference type="PROSITE" id="PS50883">
    <property type="entry name" value="EAL"/>
    <property type="match status" value="1"/>
</dbReference>
<evidence type="ECO:0000259" key="2">
    <source>
        <dbReference type="PROSITE" id="PS50887"/>
    </source>
</evidence>
<gene>
    <name evidence="3" type="ORF">SI859A1_02644</name>
</gene>
<dbReference type="PANTHER" id="PTHR44757:SF2">
    <property type="entry name" value="BIOFILM ARCHITECTURE MAINTENANCE PROTEIN MBAA"/>
    <property type="match status" value="1"/>
</dbReference>
<dbReference type="BioCyc" id="AURANTIMONAS:SI859A1_02644-MONOMER"/>
<dbReference type="InterPro" id="IPR000160">
    <property type="entry name" value="GGDEF_dom"/>
</dbReference>
<dbReference type="InterPro" id="IPR043128">
    <property type="entry name" value="Rev_trsase/Diguanyl_cyclase"/>
</dbReference>
<evidence type="ECO:0000259" key="1">
    <source>
        <dbReference type="PROSITE" id="PS50883"/>
    </source>
</evidence>
<proteinExistence type="predicted"/>
<dbReference type="SMART" id="SM00052">
    <property type="entry name" value="EAL"/>
    <property type="match status" value="1"/>
</dbReference>
<dbReference type="NCBIfam" id="TIGR00254">
    <property type="entry name" value="GGDEF"/>
    <property type="match status" value="1"/>
</dbReference>
<dbReference type="Gene3D" id="3.30.70.270">
    <property type="match status" value="1"/>
</dbReference>
<dbReference type="InterPro" id="IPR035919">
    <property type="entry name" value="EAL_sf"/>
</dbReference>
<dbReference type="InterPro" id="IPR001633">
    <property type="entry name" value="EAL_dom"/>
</dbReference>
<keyword evidence="4" id="KW-1185">Reference proteome</keyword>
<dbReference type="CDD" id="cd01948">
    <property type="entry name" value="EAL"/>
    <property type="match status" value="1"/>
</dbReference>
<name>Q1YLA3_AURMS</name>
<protein>
    <submittedName>
        <fullName evidence="3">Signal transduction protein family</fullName>
    </submittedName>
</protein>
<dbReference type="SUPFAM" id="SSF141868">
    <property type="entry name" value="EAL domain-like"/>
    <property type="match status" value="1"/>
</dbReference>
<dbReference type="Pfam" id="PF00563">
    <property type="entry name" value="EAL"/>
    <property type="match status" value="1"/>
</dbReference>
<dbReference type="SUPFAM" id="SSF55073">
    <property type="entry name" value="Nucleotide cyclase"/>
    <property type="match status" value="1"/>
</dbReference>
<dbReference type="EMBL" id="AAPJ01000001">
    <property type="protein sequence ID" value="EAS51828.1"/>
    <property type="molecule type" value="Genomic_DNA"/>
</dbReference>
<reference evidence="3 4" key="1">
    <citation type="journal article" date="2008" name="Appl. Environ. Microbiol.">
        <title>Genomic insights into Mn(II) oxidation by the marine alphaproteobacterium Aurantimonas sp. strain SI85-9A1.</title>
        <authorList>
            <person name="Dick G.J."/>
            <person name="Podell S."/>
            <person name="Johnson H.A."/>
            <person name="Rivera-Espinoza Y."/>
            <person name="Bernier-Latmani R."/>
            <person name="McCarthy J.K."/>
            <person name="Torpey J.W."/>
            <person name="Clement B.G."/>
            <person name="Gaasterland T."/>
            <person name="Tebo B.M."/>
        </authorList>
    </citation>
    <scope>NUCLEOTIDE SEQUENCE [LARGE SCALE GENOMIC DNA]</scope>
    <source>
        <strain evidence="3 4">SI85-9A1</strain>
    </source>
</reference>
<dbReference type="HOGENOM" id="CLU_000445_70_50_5"/>
<dbReference type="InterPro" id="IPR029787">
    <property type="entry name" value="Nucleotide_cyclase"/>
</dbReference>
<accession>Q1YLA3</accession>
<dbReference type="InterPro" id="IPR052155">
    <property type="entry name" value="Biofilm_reg_signaling"/>
</dbReference>
<dbReference type="CDD" id="cd01949">
    <property type="entry name" value="GGDEF"/>
    <property type="match status" value="1"/>
</dbReference>